<dbReference type="Gene3D" id="3.30.70.270">
    <property type="match status" value="1"/>
</dbReference>
<feature type="domain" description="GGDEF" evidence="3">
    <location>
        <begin position="198"/>
        <end position="336"/>
    </location>
</feature>
<keyword evidence="5" id="KW-1185">Reference proteome</keyword>
<evidence type="ECO:0000259" key="2">
    <source>
        <dbReference type="PROSITE" id="PS50883"/>
    </source>
</evidence>
<dbReference type="InterPro" id="IPR029787">
    <property type="entry name" value="Nucleotide_cyclase"/>
</dbReference>
<sequence>MWRWGPFWFALAVGIPAVVLVAIAAGVVLRRGLARSVTRPLRALKRGVERLATEGNAGAEALRNLPAHAWPTEIAAVRDALVHHWERAQRPGELWASQRTPKKLYNVMRETLARGEKFFATFHNRTRWGQEIDLEETIAPVKDEAGRLIGYVATFHEVAEAQKMIAALKTARFTDPLTGLPNRLAILERVRGWLMTQQTVTLVHLDIDHFAAVNARCGLTAGDRLLREFGARLQTLQKMHEGSAQLLVAHLEGDSFALAWLGDPDRYLDLLTALQTEVAALEIATSDGEVCSVTLSLGVAVAPKDGKTPEALLQAAEYAVRSVKGRGGGQIAFYDPQWGERVRARTALVLRMERALAANEFALFLQPVVRSDGALVAAEALIRWLPPEQTPISPAEFIPLAEESGFIRRLGGWVFEEALRLAERLRQTGWGTPQIAVNVSPLQLEDDGFVQQVHRALEHWRAVAEGAPFPLTLELTESAAMERFEQLKVKFEYLARAEVPFAIDDFGTGHSSLGRLRELPFAKLKIDRSFVVRLFDSPRDEALVASIIRIAHAFDVKVVAEGVEEARFVTRLSELGCDEFQ</sequence>
<evidence type="ECO:0000259" key="3">
    <source>
        <dbReference type="PROSITE" id="PS50887"/>
    </source>
</evidence>
<dbReference type="CDD" id="cd01949">
    <property type="entry name" value="GGDEF"/>
    <property type="match status" value="1"/>
</dbReference>
<evidence type="ECO:0000313" key="4">
    <source>
        <dbReference type="EMBL" id="BBD76548.1"/>
    </source>
</evidence>
<dbReference type="SMART" id="SM00267">
    <property type="entry name" value="GGDEF"/>
    <property type="match status" value="1"/>
</dbReference>
<gene>
    <name evidence="4" type="ORF">HPTL_0278</name>
</gene>
<keyword evidence="1" id="KW-0812">Transmembrane</keyword>
<accession>A0A2Z6DW00</accession>
<name>A0A2Z6DW00_HYDTE</name>
<dbReference type="InterPro" id="IPR035919">
    <property type="entry name" value="EAL_sf"/>
</dbReference>
<dbReference type="PANTHER" id="PTHR44757:SF2">
    <property type="entry name" value="BIOFILM ARCHITECTURE MAINTENANCE PROTEIN MBAA"/>
    <property type="match status" value="1"/>
</dbReference>
<dbReference type="PROSITE" id="PS50887">
    <property type="entry name" value="GGDEF"/>
    <property type="match status" value="1"/>
</dbReference>
<dbReference type="EMBL" id="AP018558">
    <property type="protein sequence ID" value="BBD76548.1"/>
    <property type="molecule type" value="Genomic_DNA"/>
</dbReference>
<dbReference type="InterPro" id="IPR052155">
    <property type="entry name" value="Biofilm_reg_signaling"/>
</dbReference>
<dbReference type="Proteomes" id="UP000262004">
    <property type="component" value="Chromosome"/>
</dbReference>
<dbReference type="InterPro" id="IPR000160">
    <property type="entry name" value="GGDEF_dom"/>
</dbReference>
<keyword evidence="1" id="KW-1133">Transmembrane helix</keyword>
<reference evidence="4 5" key="1">
    <citation type="submission" date="2018-04" db="EMBL/GenBank/DDBJ databases">
        <title>Complete genome sequence of Hydrogenophilus thermoluteolus TH-1.</title>
        <authorList>
            <person name="Arai H."/>
        </authorList>
    </citation>
    <scope>NUCLEOTIDE SEQUENCE [LARGE SCALE GENOMIC DNA]</scope>
    <source>
        <strain evidence="4 5">TH-1</strain>
    </source>
</reference>
<dbReference type="NCBIfam" id="TIGR00254">
    <property type="entry name" value="GGDEF"/>
    <property type="match status" value="1"/>
</dbReference>
<proteinExistence type="predicted"/>
<evidence type="ECO:0000256" key="1">
    <source>
        <dbReference type="SAM" id="Phobius"/>
    </source>
</evidence>
<organism evidence="4 5">
    <name type="scientific">Hydrogenophilus thermoluteolus</name>
    <name type="common">Pseudomonas hydrogenothermophila</name>
    <dbReference type="NCBI Taxonomy" id="297"/>
    <lineage>
        <taxon>Bacteria</taxon>
        <taxon>Pseudomonadati</taxon>
        <taxon>Pseudomonadota</taxon>
        <taxon>Hydrogenophilia</taxon>
        <taxon>Hydrogenophilales</taxon>
        <taxon>Hydrogenophilaceae</taxon>
        <taxon>Hydrogenophilus</taxon>
    </lineage>
</organism>
<evidence type="ECO:0000313" key="5">
    <source>
        <dbReference type="Proteomes" id="UP000262004"/>
    </source>
</evidence>
<dbReference type="Pfam" id="PF00563">
    <property type="entry name" value="EAL"/>
    <property type="match status" value="1"/>
</dbReference>
<dbReference type="SUPFAM" id="SSF55785">
    <property type="entry name" value="PYP-like sensor domain (PAS domain)"/>
    <property type="match status" value="1"/>
</dbReference>
<dbReference type="KEGG" id="htl:HPTL_0278"/>
<feature type="domain" description="EAL" evidence="2">
    <location>
        <begin position="345"/>
        <end position="581"/>
    </location>
</feature>
<dbReference type="Pfam" id="PF00990">
    <property type="entry name" value="GGDEF"/>
    <property type="match status" value="1"/>
</dbReference>
<dbReference type="SMART" id="SM00052">
    <property type="entry name" value="EAL"/>
    <property type="match status" value="1"/>
</dbReference>
<feature type="transmembrane region" description="Helical" evidence="1">
    <location>
        <begin position="6"/>
        <end position="29"/>
    </location>
</feature>
<dbReference type="AlphaFoldDB" id="A0A2Z6DW00"/>
<dbReference type="SUPFAM" id="SSF141868">
    <property type="entry name" value="EAL domain-like"/>
    <property type="match status" value="1"/>
</dbReference>
<dbReference type="InterPro" id="IPR035965">
    <property type="entry name" value="PAS-like_dom_sf"/>
</dbReference>
<dbReference type="PROSITE" id="PS50883">
    <property type="entry name" value="EAL"/>
    <property type="match status" value="1"/>
</dbReference>
<dbReference type="InterPro" id="IPR001633">
    <property type="entry name" value="EAL_dom"/>
</dbReference>
<dbReference type="Gene3D" id="3.20.20.450">
    <property type="entry name" value="EAL domain"/>
    <property type="match status" value="1"/>
</dbReference>
<dbReference type="InterPro" id="IPR043128">
    <property type="entry name" value="Rev_trsase/Diguanyl_cyclase"/>
</dbReference>
<dbReference type="PANTHER" id="PTHR44757">
    <property type="entry name" value="DIGUANYLATE CYCLASE DGCP"/>
    <property type="match status" value="1"/>
</dbReference>
<protein>
    <submittedName>
        <fullName evidence="4">Diguanylate cyclase/phosphodiesterase with PAS/PAC sensor</fullName>
    </submittedName>
</protein>
<dbReference type="SUPFAM" id="SSF55073">
    <property type="entry name" value="Nucleotide cyclase"/>
    <property type="match status" value="1"/>
</dbReference>
<keyword evidence="1" id="KW-0472">Membrane</keyword>
<dbReference type="CDD" id="cd01948">
    <property type="entry name" value="EAL"/>
    <property type="match status" value="1"/>
</dbReference>
<dbReference type="Gene3D" id="3.30.450.20">
    <property type="entry name" value="PAS domain"/>
    <property type="match status" value="1"/>
</dbReference>